<keyword evidence="5 8" id="KW-0472">Membrane</keyword>
<proteinExistence type="inferred from homology"/>
<comment type="domain">
    <text evidence="8">The DHHC domain is required for palmitoyltransferase activity.</text>
</comment>
<dbReference type="GO" id="GO:0019706">
    <property type="term" value="F:protein-cysteine S-palmitoyltransferase activity"/>
    <property type="evidence" value="ECO:0007669"/>
    <property type="project" value="UniProtKB-EC"/>
</dbReference>
<feature type="transmembrane region" description="Helical" evidence="8">
    <location>
        <begin position="93"/>
        <end position="114"/>
    </location>
</feature>
<evidence type="ECO:0000256" key="6">
    <source>
        <dbReference type="ARBA" id="ARBA00023315"/>
    </source>
</evidence>
<evidence type="ECO:0000256" key="1">
    <source>
        <dbReference type="ARBA" id="ARBA00004141"/>
    </source>
</evidence>
<keyword evidence="2 8" id="KW-0808">Transferase</keyword>
<dbReference type="STRING" id="542832.A0A3M6VB76"/>
<protein>
    <recommendedName>
        <fullName evidence="8">Palmitoyltransferase</fullName>
        <ecNumber evidence="8">2.3.1.225</ecNumber>
    </recommendedName>
</protein>
<reference evidence="12 13" key="1">
    <citation type="submission" date="2018-06" db="EMBL/GenBank/DDBJ databases">
        <title>Comparative genomics of downy mildews reveals potential adaptations to biotrophy.</title>
        <authorList>
            <person name="Fletcher K."/>
            <person name="Klosterman S.J."/>
            <person name="Derevnina L."/>
            <person name="Martin F."/>
            <person name="Koike S."/>
            <person name="Reyes Chin-Wo S."/>
            <person name="Mou B."/>
            <person name="Michelmore R."/>
        </authorList>
    </citation>
    <scope>NUCLEOTIDE SEQUENCE [LARGE SCALE GENOMIC DNA]</scope>
    <source>
        <strain evidence="11 13">R13</strain>
        <strain evidence="10 12">R14</strain>
    </source>
</reference>
<feature type="transmembrane region" description="Helical" evidence="8">
    <location>
        <begin position="68"/>
        <end position="87"/>
    </location>
</feature>
<keyword evidence="4 8" id="KW-1133">Transmembrane helix</keyword>
<evidence type="ECO:0000256" key="2">
    <source>
        <dbReference type="ARBA" id="ARBA00022679"/>
    </source>
</evidence>
<dbReference type="PROSITE" id="PS50216">
    <property type="entry name" value="DHHC"/>
    <property type="match status" value="1"/>
</dbReference>
<comment type="subcellular location">
    <subcellularLocation>
        <location evidence="1">Membrane</location>
        <topology evidence="1">Multi-pass membrane protein</topology>
    </subcellularLocation>
</comment>
<dbReference type="EMBL" id="QLLG01000437">
    <property type="protein sequence ID" value="RMX63191.1"/>
    <property type="molecule type" value="Genomic_DNA"/>
</dbReference>
<comment type="similarity">
    <text evidence="7">Belongs to the DHHC palmitoyltransferase family. PFA5 subfamily.</text>
</comment>
<keyword evidence="12" id="KW-1185">Reference proteome</keyword>
<evidence type="ECO:0000313" key="13">
    <source>
        <dbReference type="Proteomes" id="UP000286097"/>
    </source>
</evidence>
<dbReference type="Pfam" id="PF01529">
    <property type="entry name" value="DHHC"/>
    <property type="match status" value="1"/>
</dbReference>
<organism evidence="10 12">
    <name type="scientific">Peronospora effusa</name>
    <dbReference type="NCBI Taxonomy" id="542832"/>
    <lineage>
        <taxon>Eukaryota</taxon>
        <taxon>Sar</taxon>
        <taxon>Stramenopiles</taxon>
        <taxon>Oomycota</taxon>
        <taxon>Peronosporomycetes</taxon>
        <taxon>Peronosporales</taxon>
        <taxon>Peronosporaceae</taxon>
        <taxon>Peronospora</taxon>
    </lineage>
</organism>
<feature type="domain" description="Palmitoyltransferase DHHC" evidence="9">
    <location>
        <begin position="160"/>
        <end position="224"/>
    </location>
</feature>
<dbReference type="AlphaFoldDB" id="A0A3M6VB76"/>
<evidence type="ECO:0000313" key="10">
    <source>
        <dbReference type="EMBL" id="RMX63191.1"/>
    </source>
</evidence>
<dbReference type="InterPro" id="IPR001594">
    <property type="entry name" value="Palmitoyltrfase_DHHC"/>
</dbReference>
<dbReference type="GO" id="GO:0005794">
    <property type="term" value="C:Golgi apparatus"/>
    <property type="evidence" value="ECO:0007669"/>
    <property type="project" value="TreeGrafter"/>
</dbReference>
<dbReference type="InterPro" id="IPR039859">
    <property type="entry name" value="PFA4/ZDH16/20/ERF2-like"/>
</dbReference>
<evidence type="ECO:0000256" key="5">
    <source>
        <dbReference type="ARBA" id="ARBA00023136"/>
    </source>
</evidence>
<sequence length="226" mass="25089">MAVNAEHSTLEGNDVHVTDDSEVMSRYRKSPSVYNGRCCVRYGRTHILCSLSKSYGYVPITCHVGPHWGCMLITYCLAIGPAFFFFIDDLMLGIKIALMASICLTTVSFTMVACSDPGVVFQNLQVADQARGDIETGIVCEREMEVNMVFNFSVAICLAQCEVLRPLNASHCTDCGICVIELDHHCPWTGKCVGKRTIKWFYVFLTFISLHCMLIGGISLVTFATR</sequence>
<dbReference type="PANTHER" id="PTHR22883:SF23">
    <property type="entry name" value="PALMITOYLTRANSFERASE ZDHHC6"/>
    <property type="match status" value="1"/>
</dbReference>
<dbReference type="PANTHER" id="PTHR22883">
    <property type="entry name" value="ZINC FINGER DHHC DOMAIN CONTAINING PROTEIN"/>
    <property type="match status" value="1"/>
</dbReference>
<accession>A0A3M6VB76</accession>
<dbReference type="EC" id="2.3.1.225" evidence="8"/>
<gene>
    <name evidence="11" type="ORF">DD237_002289</name>
    <name evidence="10" type="ORF">DD238_007222</name>
</gene>
<evidence type="ECO:0000256" key="7">
    <source>
        <dbReference type="ARBA" id="ARBA00038298"/>
    </source>
</evidence>
<dbReference type="GO" id="GO:0005783">
    <property type="term" value="C:endoplasmic reticulum"/>
    <property type="evidence" value="ECO:0007669"/>
    <property type="project" value="TreeGrafter"/>
</dbReference>
<dbReference type="Proteomes" id="UP000286097">
    <property type="component" value="Unassembled WGS sequence"/>
</dbReference>
<evidence type="ECO:0000256" key="8">
    <source>
        <dbReference type="RuleBase" id="RU079119"/>
    </source>
</evidence>
<comment type="catalytic activity">
    <reaction evidence="8">
        <text>L-cysteinyl-[protein] + hexadecanoyl-CoA = S-hexadecanoyl-L-cysteinyl-[protein] + CoA</text>
        <dbReference type="Rhea" id="RHEA:36683"/>
        <dbReference type="Rhea" id="RHEA-COMP:10131"/>
        <dbReference type="Rhea" id="RHEA-COMP:11032"/>
        <dbReference type="ChEBI" id="CHEBI:29950"/>
        <dbReference type="ChEBI" id="CHEBI:57287"/>
        <dbReference type="ChEBI" id="CHEBI:57379"/>
        <dbReference type="ChEBI" id="CHEBI:74151"/>
        <dbReference type="EC" id="2.3.1.225"/>
    </reaction>
</comment>
<name>A0A3M6VB76_9STRA</name>
<comment type="caution">
    <text evidence="10">The sequence shown here is derived from an EMBL/GenBank/DDBJ whole genome shotgun (WGS) entry which is preliminary data.</text>
</comment>
<evidence type="ECO:0000256" key="3">
    <source>
        <dbReference type="ARBA" id="ARBA00022692"/>
    </source>
</evidence>
<evidence type="ECO:0000259" key="9">
    <source>
        <dbReference type="Pfam" id="PF01529"/>
    </source>
</evidence>
<dbReference type="VEuPathDB" id="FungiDB:DD237_002289"/>
<dbReference type="Proteomes" id="UP000282087">
    <property type="component" value="Unassembled WGS sequence"/>
</dbReference>
<dbReference type="EMBL" id="QKXF01000554">
    <property type="protein sequence ID" value="RQM10708.1"/>
    <property type="molecule type" value="Genomic_DNA"/>
</dbReference>
<evidence type="ECO:0000313" key="12">
    <source>
        <dbReference type="Proteomes" id="UP000282087"/>
    </source>
</evidence>
<evidence type="ECO:0000313" key="11">
    <source>
        <dbReference type="EMBL" id="RQM10708.1"/>
    </source>
</evidence>
<evidence type="ECO:0000256" key="4">
    <source>
        <dbReference type="ARBA" id="ARBA00022989"/>
    </source>
</evidence>
<keyword evidence="3 8" id="KW-0812">Transmembrane</keyword>
<feature type="transmembrane region" description="Helical" evidence="8">
    <location>
        <begin position="200"/>
        <end position="224"/>
    </location>
</feature>
<keyword evidence="6 8" id="KW-0012">Acyltransferase</keyword>
<dbReference type="GO" id="GO:0016020">
    <property type="term" value="C:membrane"/>
    <property type="evidence" value="ECO:0007669"/>
    <property type="project" value="UniProtKB-SubCell"/>
</dbReference>
<dbReference type="GO" id="GO:0006612">
    <property type="term" value="P:protein targeting to membrane"/>
    <property type="evidence" value="ECO:0007669"/>
    <property type="project" value="TreeGrafter"/>
</dbReference>